<comment type="caution">
    <text evidence="2">The sequence shown here is derived from an EMBL/GenBank/DDBJ whole genome shotgun (WGS) entry which is preliminary data.</text>
</comment>
<evidence type="ECO:0000313" key="3">
    <source>
        <dbReference type="Proteomes" id="UP000319908"/>
    </source>
</evidence>
<dbReference type="Pfam" id="PF01022">
    <property type="entry name" value="HTH_5"/>
    <property type="match status" value="1"/>
</dbReference>
<dbReference type="Proteomes" id="UP000319908">
    <property type="component" value="Unassembled WGS sequence"/>
</dbReference>
<dbReference type="InterPro" id="IPR011991">
    <property type="entry name" value="ArsR-like_HTH"/>
</dbReference>
<dbReference type="OrthoDB" id="9799175at2"/>
<dbReference type="InterPro" id="IPR036388">
    <property type="entry name" value="WH-like_DNA-bd_sf"/>
</dbReference>
<organism evidence="2 3">
    <name type="scientific">Allorhodopirellula heiligendammensis</name>
    <dbReference type="NCBI Taxonomy" id="2714739"/>
    <lineage>
        <taxon>Bacteria</taxon>
        <taxon>Pseudomonadati</taxon>
        <taxon>Planctomycetota</taxon>
        <taxon>Planctomycetia</taxon>
        <taxon>Pirellulales</taxon>
        <taxon>Pirellulaceae</taxon>
        <taxon>Allorhodopirellula</taxon>
    </lineage>
</organism>
<feature type="domain" description="HTH arsR-type" evidence="1">
    <location>
        <begin position="9"/>
        <end position="104"/>
    </location>
</feature>
<dbReference type="GO" id="GO:0003700">
    <property type="term" value="F:DNA-binding transcription factor activity"/>
    <property type="evidence" value="ECO:0007669"/>
    <property type="project" value="InterPro"/>
</dbReference>
<evidence type="ECO:0000259" key="1">
    <source>
        <dbReference type="PROSITE" id="PS50987"/>
    </source>
</evidence>
<proteinExistence type="predicted"/>
<dbReference type="SUPFAM" id="SSF46785">
    <property type="entry name" value="Winged helix' DNA-binding domain"/>
    <property type="match status" value="1"/>
</dbReference>
<gene>
    <name evidence="2" type="ORF">Poly21_19340</name>
</gene>
<dbReference type="PROSITE" id="PS50987">
    <property type="entry name" value="HTH_ARSR_2"/>
    <property type="match status" value="1"/>
</dbReference>
<accession>A0A5C6C8N3</accession>
<dbReference type="Gene3D" id="1.10.10.10">
    <property type="entry name" value="Winged helix-like DNA-binding domain superfamily/Winged helix DNA-binding domain"/>
    <property type="match status" value="1"/>
</dbReference>
<dbReference type="SMART" id="SM00418">
    <property type="entry name" value="HTH_ARSR"/>
    <property type="match status" value="1"/>
</dbReference>
<dbReference type="PANTHER" id="PTHR38600:SF2">
    <property type="entry name" value="SLL0088 PROTEIN"/>
    <property type="match status" value="1"/>
</dbReference>
<dbReference type="InterPro" id="IPR036390">
    <property type="entry name" value="WH_DNA-bd_sf"/>
</dbReference>
<dbReference type="CDD" id="cd00090">
    <property type="entry name" value="HTH_ARSR"/>
    <property type="match status" value="1"/>
</dbReference>
<reference evidence="2 3" key="1">
    <citation type="journal article" date="2020" name="Antonie Van Leeuwenhoek">
        <title>Rhodopirellula heiligendammensis sp. nov., Rhodopirellula pilleata sp. nov., and Rhodopirellula solitaria sp. nov. isolated from natural or artificial marine surfaces in Northern Germany and California, USA, and emended description of the genus Rhodopirellula.</title>
        <authorList>
            <person name="Kallscheuer N."/>
            <person name="Wiegand S."/>
            <person name="Jogler M."/>
            <person name="Boedeker C."/>
            <person name="Peeters S.H."/>
            <person name="Rast P."/>
            <person name="Heuer A."/>
            <person name="Jetten M.S.M."/>
            <person name="Rohde M."/>
            <person name="Jogler C."/>
        </authorList>
    </citation>
    <scope>NUCLEOTIDE SEQUENCE [LARGE SCALE GENOMIC DNA]</scope>
    <source>
        <strain evidence="2 3">Poly21</strain>
    </source>
</reference>
<dbReference type="PRINTS" id="PR00778">
    <property type="entry name" value="HTHARSR"/>
</dbReference>
<dbReference type="NCBIfam" id="NF033788">
    <property type="entry name" value="HTH_metalloreg"/>
    <property type="match status" value="1"/>
</dbReference>
<dbReference type="AlphaFoldDB" id="A0A5C6C8N3"/>
<keyword evidence="3" id="KW-1185">Reference proteome</keyword>
<protein>
    <submittedName>
        <fullName evidence="2">HTH-type transcriptional regulator</fullName>
    </submittedName>
</protein>
<sequence length="116" mass="13256">MSTKPPQRPSRLDLHRSATTFAALGDETRLKLLTKLSRRSPQSIKELSMDLPVTRQAVTKHLRILESANFVFQETHGRERRFAAVPDGMDEAHTALNFIAQQWDDALQRLKSFAEQ</sequence>
<dbReference type="RefSeq" id="WP_146406503.1">
    <property type="nucleotide sequence ID" value="NZ_SJPU01000001.1"/>
</dbReference>
<dbReference type="PANTHER" id="PTHR38600">
    <property type="entry name" value="TRANSCRIPTIONAL REGULATORY PROTEIN"/>
    <property type="match status" value="1"/>
</dbReference>
<evidence type="ECO:0000313" key="2">
    <source>
        <dbReference type="EMBL" id="TWU19756.1"/>
    </source>
</evidence>
<dbReference type="EMBL" id="SJPU01000001">
    <property type="protein sequence ID" value="TWU19756.1"/>
    <property type="molecule type" value="Genomic_DNA"/>
</dbReference>
<name>A0A5C6C8N3_9BACT</name>
<dbReference type="InterPro" id="IPR001845">
    <property type="entry name" value="HTH_ArsR_DNA-bd_dom"/>
</dbReference>